<sequence>MDRDRSGRAADTMLPARIVHLATTTESRQCYSAPLFFEHPAFNREAEMEGIDRIKLFELYAKKIEGENNLVNQRMSWFISLNSFLFAAAALSIKAAGDTTEQNLEVFASNFVGILSLVGVAISITTIVSVWAAQTSIKGRTIFLP</sequence>
<accession>Q3J523</accession>
<keyword evidence="1" id="KW-1133">Transmembrane helix</keyword>
<evidence type="ECO:0000313" key="2">
    <source>
        <dbReference type="EMBL" id="ABA78111.1"/>
    </source>
</evidence>
<evidence type="ECO:0000256" key="1">
    <source>
        <dbReference type="SAM" id="Phobius"/>
    </source>
</evidence>
<gene>
    <name evidence="2" type="ORF">RSP_1963</name>
</gene>
<dbReference type="EnsemblBacteria" id="ABA78111">
    <property type="protein sequence ID" value="ABA78111"/>
    <property type="gene ID" value="RSP_1963"/>
</dbReference>
<keyword evidence="3" id="KW-1185">Reference proteome</keyword>
<dbReference type="KEGG" id="rsp:RSP_1963"/>
<feature type="transmembrane region" description="Helical" evidence="1">
    <location>
        <begin position="77"/>
        <end position="96"/>
    </location>
</feature>
<proteinExistence type="predicted"/>
<keyword evidence="1" id="KW-0472">Membrane</keyword>
<protein>
    <submittedName>
        <fullName evidence="2">Uncharacterized protein</fullName>
    </submittedName>
</protein>
<dbReference type="Proteomes" id="UP000002703">
    <property type="component" value="Chromosome 1"/>
</dbReference>
<name>Q3J523_CERS4</name>
<dbReference type="RefSeq" id="WP_011337116.1">
    <property type="nucleotide sequence ID" value="NC_007493.2"/>
</dbReference>
<organism evidence="2 3">
    <name type="scientific">Cereibacter sphaeroides (strain ATCC 17023 / DSM 158 / JCM 6121 / CCUG 31486 / LMG 2827 / NBRC 12203 / NCIMB 8253 / ATH 2.4.1.)</name>
    <name type="common">Rhodobacter sphaeroides</name>
    <dbReference type="NCBI Taxonomy" id="272943"/>
    <lineage>
        <taxon>Bacteria</taxon>
        <taxon>Pseudomonadati</taxon>
        <taxon>Pseudomonadota</taxon>
        <taxon>Alphaproteobacteria</taxon>
        <taxon>Rhodobacterales</taxon>
        <taxon>Paracoccaceae</taxon>
        <taxon>Cereibacter</taxon>
    </lineage>
</organism>
<dbReference type="STRING" id="272943.RSP_1963"/>
<feature type="transmembrane region" description="Helical" evidence="1">
    <location>
        <begin position="108"/>
        <end position="133"/>
    </location>
</feature>
<reference evidence="3" key="1">
    <citation type="submission" date="2005-09" db="EMBL/GenBank/DDBJ databases">
        <title>Complete sequence of chromosome 1 of Rhodobacter sphaeroides 2.4.1.</title>
        <authorList>
            <person name="Copeland A."/>
            <person name="Lucas S."/>
            <person name="Lapidus A."/>
            <person name="Barry K."/>
            <person name="Detter J.C."/>
            <person name="Glavina T."/>
            <person name="Hammon N."/>
            <person name="Israni S."/>
            <person name="Pitluck S."/>
            <person name="Richardson P."/>
            <person name="Mackenzie C."/>
            <person name="Choudhary M."/>
            <person name="Larimer F."/>
            <person name="Hauser L.J."/>
            <person name="Land M."/>
            <person name="Donohue T.J."/>
            <person name="Kaplan S."/>
        </authorList>
    </citation>
    <scope>NUCLEOTIDE SEQUENCE [LARGE SCALE GENOMIC DNA]</scope>
    <source>
        <strain evidence="3">ATCC 17023 / DSM 158 / JCM 6121 / CCUG 31486 / LMG 2827 / NBRC 12203 / NCIMB 8253 / ATH 2.4.1.</strain>
    </source>
</reference>
<dbReference type="EMBL" id="CP000143">
    <property type="protein sequence ID" value="ABA78111.1"/>
    <property type="molecule type" value="Genomic_DNA"/>
</dbReference>
<evidence type="ECO:0000313" key="3">
    <source>
        <dbReference type="Proteomes" id="UP000002703"/>
    </source>
</evidence>
<dbReference type="GeneID" id="3719293"/>
<dbReference type="AlphaFoldDB" id="Q3J523"/>
<keyword evidence="1" id="KW-0812">Transmembrane</keyword>